<dbReference type="RefSeq" id="WP_114353664.1">
    <property type="nucleotide sequence ID" value="NZ_QPJJ01000011.1"/>
</dbReference>
<dbReference type="CDD" id="cd06262">
    <property type="entry name" value="metallo-hydrolase-like_MBL-fold"/>
    <property type="match status" value="1"/>
</dbReference>
<dbReference type="SMART" id="SM00849">
    <property type="entry name" value="Lactamase_B"/>
    <property type="match status" value="1"/>
</dbReference>
<dbReference type="OrthoDB" id="9802248at2"/>
<keyword evidence="4" id="KW-0862">Zinc</keyword>
<dbReference type="GO" id="GO:0016787">
    <property type="term" value="F:hydrolase activity"/>
    <property type="evidence" value="ECO:0007669"/>
    <property type="project" value="UniProtKB-KW"/>
</dbReference>
<keyword evidence="2" id="KW-0479">Metal-binding</keyword>
<dbReference type="EMBL" id="QPJJ01000011">
    <property type="protein sequence ID" value="RCW65377.1"/>
    <property type="molecule type" value="Genomic_DNA"/>
</dbReference>
<dbReference type="SUPFAM" id="SSF56281">
    <property type="entry name" value="Metallo-hydrolase/oxidoreductase"/>
    <property type="match status" value="1"/>
</dbReference>
<keyword evidence="3 6" id="KW-0378">Hydrolase</keyword>
<reference evidence="6 7" key="1">
    <citation type="submission" date="2018-07" db="EMBL/GenBank/DDBJ databases">
        <title>Genomic Encyclopedia of Type Strains, Phase IV (KMG-IV): sequencing the most valuable type-strain genomes for metagenomic binning, comparative biology and taxonomic classification.</title>
        <authorList>
            <person name="Goeker M."/>
        </authorList>
    </citation>
    <scope>NUCLEOTIDE SEQUENCE [LARGE SCALE GENOMIC DNA]</scope>
    <source>
        <strain evidence="6 7">DSM 27696</strain>
    </source>
</reference>
<dbReference type="GO" id="GO:0046872">
    <property type="term" value="F:metal ion binding"/>
    <property type="evidence" value="ECO:0007669"/>
    <property type="project" value="UniProtKB-KW"/>
</dbReference>
<evidence type="ECO:0000256" key="2">
    <source>
        <dbReference type="ARBA" id="ARBA00022723"/>
    </source>
</evidence>
<evidence type="ECO:0000259" key="5">
    <source>
        <dbReference type="SMART" id="SM00849"/>
    </source>
</evidence>
<proteinExistence type="predicted"/>
<dbReference type="InterPro" id="IPR036866">
    <property type="entry name" value="RibonucZ/Hydroxyglut_hydro"/>
</dbReference>
<gene>
    <name evidence="6" type="ORF">DFR57_111112</name>
</gene>
<dbReference type="PANTHER" id="PTHR46233:SF3">
    <property type="entry name" value="HYDROXYACYLGLUTATHIONE HYDROLASE GLOC"/>
    <property type="match status" value="1"/>
</dbReference>
<evidence type="ECO:0000313" key="7">
    <source>
        <dbReference type="Proteomes" id="UP000252585"/>
    </source>
</evidence>
<evidence type="ECO:0000256" key="1">
    <source>
        <dbReference type="ARBA" id="ARBA00001947"/>
    </source>
</evidence>
<organism evidence="6 7">
    <name type="scientific">Saliterribacillus persicus</name>
    <dbReference type="NCBI Taxonomy" id="930114"/>
    <lineage>
        <taxon>Bacteria</taxon>
        <taxon>Bacillati</taxon>
        <taxon>Bacillota</taxon>
        <taxon>Bacilli</taxon>
        <taxon>Bacillales</taxon>
        <taxon>Bacillaceae</taxon>
        <taxon>Saliterribacillus</taxon>
    </lineage>
</organism>
<evidence type="ECO:0000313" key="6">
    <source>
        <dbReference type="EMBL" id="RCW65377.1"/>
    </source>
</evidence>
<dbReference type="Pfam" id="PF00753">
    <property type="entry name" value="Lactamase_B"/>
    <property type="match status" value="1"/>
</dbReference>
<feature type="domain" description="Metallo-beta-lactamase" evidence="5">
    <location>
        <begin position="12"/>
        <end position="189"/>
    </location>
</feature>
<comment type="caution">
    <text evidence="6">The sequence shown here is derived from an EMBL/GenBank/DDBJ whole genome shotgun (WGS) entry which is preliminary data.</text>
</comment>
<name>A0A368XFW8_9BACI</name>
<dbReference type="AlphaFoldDB" id="A0A368XFW8"/>
<comment type="cofactor">
    <cofactor evidence="1">
        <name>Zn(2+)</name>
        <dbReference type="ChEBI" id="CHEBI:29105"/>
    </cofactor>
</comment>
<accession>A0A368XFW8</accession>
<evidence type="ECO:0000256" key="4">
    <source>
        <dbReference type="ARBA" id="ARBA00022833"/>
    </source>
</evidence>
<sequence length="206" mass="22592">MNIITLSLGPLGTNCYIVFNHQDCLIFDPSGDADKIIEAVNTNELNPIAICLTHAHFDHIGALESIRNKYNIPVYLHEAESTWLSDPKLNGSSLFGLPEIKCNDADQFLNEGDLHLADFKLKALHVPGHSPGGVSFLFEEGGFIIGGDSLFQGGIGRTDLYGGDMEALLKNIENKLFTLHGDFKVFPGHGSPTTINEEKNHNPFFN</sequence>
<protein>
    <submittedName>
        <fullName evidence="6">Glyoxylase-like metal-dependent hydrolase (Beta-lactamase superfamily II)</fullName>
    </submittedName>
</protein>
<dbReference type="Gene3D" id="3.60.15.10">
    <property type="entry name" value="Ribonuclease Z/Hydroxyacylglutathione hydrolase-like"/>
    <property type="match status" value="1"/>
</dbReference>
<keyword evidence="7" id="KW-1185">Reference proteome</keyword>
<dbReference type="PANTHER" id="PTHR46233">
    <property type="entry name" value="HYDROXYACYLGLUTATHIONE HYDROLASE GLOC"/>
    <property type="match status" value="1"/>
</dbReference>
<evidence type="ECO:0000256" key="3">
    <source>
        <dbReference type="ARBA" id="ARBA00022801"/>
    </source>
</evidence>
<dbReference type="InterPro" id="IPR001279">
    <property type="entry name" value="Metallo-B-lactamas"/>
</dbReference>
<dbReference type="InterPro" id="IPR051453">
    <property type="entry name" value="MBL_Glyoxalase_II"/>
</dbReference>
<dbReference type="Proteomes" id="UP000252585">
    <property type="component" value="Unassembled WGS sequence"/>
</dbReference>